<accession>A0A699TRZ5</accession>
<proteinExistence type="predicted"/>
<reference evidence="1" key="1">
    <citation type="journal article" date="2019" name="Sci. Rep.">
        <title>Draft genome of Tanacetum cinerariifolium, the natural source of mosquito coil.</title>
        <authorList>
            <person name="Yamashiro T."/>
            <person name="Shiraishi A."/>
            <person name="Satake H."/>
            <person name="Nakayama K."/>
        </authorList>
    </citation>
    <scope>NUCLEOTIDE SEQUENCE</scope>
</reference>
<organism evidence="1">
    <name type="scientific">Tanacetum cinerariifolium</name>
    <name type="common">Dalmatian daisy</name>
    <name type="synonym">Chrysanthemum cinerariifolium</name>
    <dbReference type="NCBI Taxonomy" id="118510"/>
    <lineage>
        <taxon>Eukaryota</taxon>
        <taxon>Viridiplantae</taxon>
        <taxon>Streptophyta</taxon>
        <taxon>Embryophyta</taxon>
        <taxon>Tracheophyta</taxon>
        <taxon>Spermatophyta</taxon>
        <taxon>Magnoliopsida</taxon>
        <taxon>eudicotyledons</taxon>
        <taxon>Gunneridae</taxon>
        <taxon>Pentapetalae</taxon>
        <taxon>asterids</taxon>
        <taxon>campanulids</taxon>
        <taxon>Asterales</taxon>
        <taxon>Asteraceae</taxon>
        <taxon>Asteroideae</taxon>
        <taxon>Anthemideae</taxon>
        <taxon>Anthemidinae</taxon>
        <taxon>Tanacetum</taxon>
    </lineage>
</organism>
<feature type="non-terminal residue" evidence="1">
    <location>
        <position position="1"/>
    </location>
</feature>
<dbReference type="EMBL" id="BKCJ011266451">
    <property type="protein sequence ID" value="GFD12550.1"/>
    <property type="molecule type" value="Genomic_DNA"/>
</dbReference>
<sequence length="211" mass="21704">QTLGVGPLAQGQNHGIGAAGSGRNGGHLGLAGGILVGNGFDHRAGVLAPQGGEQRRYLGRVLRLGAALPGQRPAAREVGLGVGRGAHYQQALDLAGGEGQGVFLVFEQHDRLAGGFQGVLLVLGCPDAAEAVGAGQRVLKQAQLFLHLQHAAGREVDARLGEAAFLHQLFHDAAEVGVVGRHGHVDARVDAPKGGFLLVGLGFLHRHQAQN</sequence>
<name>A0A699TRZ5_TANCI</name>
<dbReference type="AlphaFoldDB" id="A0A699TRZ5"/>
<evidence type="ECO:0000313" key="1">
    <source>
        <dbReference type="EMBL" id="GFD12550.1"/>
    </source>
</evidence>
<feature type="non-terminal residue" evidence="1">
    <location>
        <position position="211"/>
    </location>
</feature>
<comment type="caution">
    <text evidence="1">The sequence shown here is derived from an EMBL/GenBank/DDBJ whole genome shotgun (WGS) entry which is preliminary data.</text>
</comment>
<gene>
    <name evidence="1" type="ORF">Tci_884519</name>
</gene>
<protein>
    <submittedName>
        <fullName evidence="1">Uncharacterized protein</fullName>
    </submittedName>
</protein>